<gene>
    <name evidence="1" type="ORF">MKW94_028725</name>
</gene>
<feature type="non-terminal residue" evidence="1">
    <location>
        <position position="1"/>
    </location>
</feature>
<accession>A0AA41VBF2</accession>
<dbReference type="EMBL" id="JAJJMA010133716">
    <property type="protein sequence ID" value="MCL7033363.1"/>
    <property type="molecule type" value="Genomic_DNA"/>
</dbReference>
<dbReference type="Proteomes" id="UP001177140">
    <property type="component" value="Unassembled WGS sequence"/>
</dbReference>
<protein>
    <submittedName>
        <fullName evidence="1">Uncharacterized protein</fullName>
    </submittedName>
</protein>
<organism evidence="1 2">
    <name type="scientific">Papaver nudicaule</name>
    <name type="common">Iceland poppy</name>
    <dbReference type="NCBI Taxonomy" id="74823"/>
    <lineage>
        <taxon>Eukaryota</taxon>
        <taxon>Viridiplantae</taxon>
        <taxon>Streptophyta</taxon>
        <taxon>Embryophyta</taxon>
        <taxon>Tracheophyta</taxon>
        <taxon>Spermatophyta</taxon>
        <taxon>Magnoliopsida</taxon>
        <taxon>Ranunculales</taxon>
        <taxon>Papaveraceae</taxon>
        <taxon>Papaveroideae</taxon>
        <taxon>Papaver</taxon>
    </lineage>
</organism>
<name>A0AA41VBF2_PAPNU</name>
<sequence>MTTPTGELSPTLPVEGLSVFSQNACPIGRDPVKALTKDEIDKAHLYVLNNCDEVRPHFVKYREELKVGSDDKLSARQQNNFAQWFKDH</sequence>
<evidence type="ECO:0000313" key="1">
    <source>
        <dbReference type="EMBL" id="MCL7033363.1"/>
    </source>
</evidence>
<keyword evidence="2" id="KW-1185">Reference proteome</keyword>
<evidence type="ECO:0000313" key="2">
    <source>
        <dbReference type="Proteomes" id="UP001177140"/>
    </source>
</evidence>
<proteinExistence type="predicted"/>
<dbReference type="AlphaFoldDB" id="A0AA41VBF2"/>
<comment type="caution">
    <text evidence="1">The sequence shown here is derived from an EMBL/GenBank/DDBJ whole genome shotgun (WGS) entry which is preliminary data.</text>
</comment>
<reference evidence="1" key="1">
    <citation type="submission" date="2022-03" db="EMBL/GenBank/DDBJ databases">
        <title>A functionally conserved STORR gene fusion in Papaver species that diverged 16.8 million years ago.</title>
        <authorList>
            <person name="Catania T."/>
        </authorList>
    </citation>
    <scope>NUCLEOTIDE SEQUENCE</scope>
    <source>
        <strain evidence="1">S-191538</strain>
    </source>
</reference>